<protein>
    <submittedName>
        <fullName evidence="2">Uncharacterized protein AlNc14C1102G12775</fullName>
    </submittedName>
</protein>
<gene>
    <name evidence="2" type="primary">AlNc14C1102G12775</name>
    <name evidence="2" type="ORF">ALNC14_142290</name>
</gene>
<reference evidence="2" key="1">
    <citation type="journal article" date="2011" name="PLoS Biol.">
        <title>Gene gain and loss during evolution of obligate parasitism in the white rust pathogen of Arabidopsis thaliana.</title>
        <authorList>
            <person name="Kemen E."/>
            <person name="Gardiner A."/>
            <person name="Schultz-Larsen T."/>
            <person name="Kemen A.C."/>
            <person name="Balmuth A.L."/>
            <person name="Robert-Seilaniantz A."/>
            <person name="Bailey K."/>
            <person name="Holub E."/>
            <person name="Studholme D.J."/>
            <person name="Maclean D."/>
            <person name="Jones J.D."/>
        </authorList>
    </citation>
    <scope>NUCLEOTIDE SEQUENCE</scope>
</reference>
<feature type="region of interest" description="Disordered" evidence="1">
    <location>
        <begin position="88"/>
        <end position="107"/>
    </location>
</feature>
<proteinExistence type="predicted"/>
<accession>F0X2I2</accession>
<sequence>MDVDGENDVLFIKFYDDSYRERESTMDGIMAVLAKSEHEYDLNVQCGTLVAFHGRLGHLCYDTTIKMPRDPASGIKFTDTKRETCLAGARGKQTKNVQSMKDTGKIR</sequence>
<dbReference type="HOGENOM" id="CLU_2125695_0_0_1"/>
<organism evidence="2">
    <name type="scientific">Albugo laibachii Nc14</name>
    <dbReference type="NCBI Taxonomy" id="890382"/>
    <lineage>
        <taxon>Eukaryota</taxon>
        <taxon>Sar</taxon>
        <taxon>Stramenopiles</taxon>
        <taxon>Oomycota</taxon>
        <taxon>Peronosporomycetes</taxon>
        <taxon>Albuginales</taxon>
        <taxon>Albuginaceae</taxon>
        <taxon>Albugo</taxon>
    </lineage>
</organism>
<evidence type="ECO:0000256" key="1">
    <source>
        <dbReference type="SAM" id="MobiDB-lite"/>
    </source>
</evidence>
<dbReference type="AlphaFoldDB" id="F0X2I2"/>
<dbReference type="EMBL" id="FR824876">
    <property type="protein sequence ID" value="CCA28085.1"/>
    <property type="molecule type" value="Genomic_DNA"/>
</dbReference>
<name>F0X2I2_9STRA</name>
<reference evidence="2" key="2">
    <citation type="submission" date="2011-02" db="EMBL/GenBank/DDBJ databases">
        <authorList>
            <person name="MacLean D."/>
        </authorList>
    </citation>
    <scope>NUCLEOTIDE SEQUENCE</scope>
</reference>
<evidence type="ECO:0000313" key="2">
    <source>
        <dbReference type="EMBL" id="CCA28085.1"/>
    </source>
</evidence>